<dbReference type="GO" id="GO:0009707">
    <property type="term" value="C:chloroplast outer membrane"/>
    <property type="evidence" value="ECO:0007669"/>
    <property type="project" value="UniProtKB-SubCell"/>
</dbReference>
<keyword evidence="5" id="KW-0934">Plastid</keyword>
<evidence type="ECO:0000256" key="4">
    <source>
        <dbReference type="ARBA" id="ARBA00022692"/>
    </source>
</evidence>
<evidence type="ECO:0000256" key="7">
    <source>
        <dbReference type="ARBA" id="ARBA00024013"/>
    </source>
</evidence>
<protein>
    <recommendedName>
        <fullName evidence="8">Bacterial surface antigen (D15) domain-containing protein</fullName>
    </recommendedName>
</protein>
<evidence type="ECO:0000256" key="2">
    <source>
        <dbReference type="ARBA" id="ARBA00010913"/>
    </source>
</evidence>
<dbReference type="AlphaFoldDB" id="A0A7S0D880"/>
<evidence type="ECO:0000256" key="1">
    <source>
        <dbReference type="ARBA" id="ARBA00004374"/>
    </source>
</evidence>
<dbReference type="Gene3D" id="2.40.160.50">
    <property type="entry name" value="membrane protein fhac: a member of the omp85/tpsb transporter family"/>
    <property type="match status" value="1"/>
</dbReference>
<dbReference type="EMBL" id="HBEN01010393">
    <property type="protein sequence ID" value="CAD8444678.1"/>
    <property type="molecule type" value="Transcribed_RNA"/>
</dbReference>
<reference evidence="9" key="1">
    <citation type="submission" date="2021-01" db="EMBL/GenBank/DDBJ databases">
        <authorList>
            <person name="Corre E."/>
            <person name="Pelletier E."/>
            <person name="Niang G."/>
            <person name="Scheremetjew M."/>
            <person name="Finn R."/>
            <person name="Kale V."/>
            <person name="Holt S."/>
            <person name="Cochrane G."/>
            <person name="Meng A."/>
            <person name="Brown T."/>
            <person name="Cohen L."/>
        </authorList>
    </citation>
    <scope>NUCLEOTIDE SEQUENCE</scope>
    <source>
        <strain evidence="9">CCAC1681</strain>
    </source>
</reference>
<dbReference type="PANTHER" id="PTHR12815:SF18">
    <property type="entry name" value="SORTING AND ASSEMBLY MACHINERY COMPONENT 50 HOMOLOG"/>
    <property type="match status" value="1"/>
</dbReference>
<evidence type="ECO:0000256" key="3">
    <source>
        <dbReference type="ARBA" id="ARBA00022452"/>
    </source>
</evidence>
<keyword evidence="6" id="KW-0472">Membrane</keyword>
<gene>
    <name evidence="9" type="ORF">MSP1401_LOCUS8580</name>
</gene>
<organism evidence="9">
    <name type="scientific">Micromonas pusilla</name>
    <name type="common">Picoplanktonic green alga</name>
    <name type="synonym">Chromulina pusilla</name>
    <dbReference type="NCBI Taxonomy" id="38833"/>
    <lineage>
        <taxon>Eukaryota</taxon>
        <taxon>Viridiplantae</taxon>
        <taxon>Chlorophyta</taxon>
        <taxon>Mamiellophyceae</taxon>
        <taxon>Mamiellales</taxon>
        <taxon>Mamiellaceae</taxon>
        <taxon>Micromonas</taxon>
    </lineage>
</organism>
<comment type="similarity">
    <text evidence="2">Belongs to the SAM50/omp85 family.</text>
</comment>
<evidence type="ECO:0000256" key="6">
    <source>
        <dbReference type="ARBA" id="ARBA00023136"/>
    </source>
</evidence>
<dbReference type="Pfam" id="PF01103">
    <property type="entry name" value="Omp85"/>
    <property type="match status" value="1"/>
</dbReference>
<sequence length="475" mass="50499">MATSPQGGGGPPPRDYQQLYFNVRHKPLVVHDVTVKGDDRTRPGLFDKVLAPIYRASSLDELRVRCLEANAILNSYDIFDKVDILCDAGPASAPDSASVTVEVSEKNKLNIKGGAYVSQSGEGSAEFSAGLNNAFGFAEKLDVEVLQGHERSSTYGFAWAQPRVLNADVDVTTRAYQQVSCSKRLSSFDETARGVSVTAVGGGPATLEYQLVFREIADPTRLASKHIRHQLGHSLKSSVAYSYVADTRDSPTRPSRGALYRLRSELAGIGADPQMTRFFKQEVEAQVARSPVEGVTFAASAKLGALVPLGDAARKKGTCVADRFFLGGVGSLRGFDTHGVGPSDERRPPKDAEAAKAAGVLSRDALGGDIVGSLFVSAQLEPTWRKLRDVGAYAHAFLNAGTLVPSPLGEAGRAGGAPADVKSLADSVRVSLGVGLVFPLPVGNIEVNYVKTARRDRLDRTKEGLQVGLATALAF</sequence>
<dbReference type="InterPro" id="IPR000184">
    <property type="entry name" value="Bac_surfAg_D15"/>
</dbReference>
<keyword evidence="5" id="KW-1002">Plastid outer membrane</keyword>
<keyword evidence="4" id="KW-0812">Transmembrane</keyword>
<proteinExistence type="inferred from homology"/>
<evidence type="ECO:0000259" key="8">
    <source>
        <dbReference type="Pfam" id="PF01103"/>
    </source>
</evidence>
<evidence type="ECO:0000256" key="5">
    <source>
        <dbReference type="ARBA" id="ARBA00022805"/>
    </source>
</evidence>
<keyword evidence="3" id="KW-1134">Transmembrane beta strand</keyword>
<dbReference type="GO" id="GO:0005741">
    <property type="term" value="C:mitochondrial outer membrane"/>
    <property type="evidence" value="ECO:0007669"/>
    <property type="project" value="UniProtKB-SubCell"/>
</dbReference>
<name>A0A7S0D880_MICPS</name>
<accession>A0A7S0D880</accession>
<dbReference type="InterPro" id="IPR039910">
    <property type="entry name" value="D15-like"/>
</dbReference>
<dbReference type="PANTHER" id="PTHR12815">
    <property type="entry name" value="SORTING AND ASSEMBLY MACHINERY SAMM50 PROTEIN FAMILY MEMBER"/>
    <property type="match status" value="1"/>
</dbReference>
<feature type="domain" description="Bacterial surface antigen (D15)" evidence="8">
    <location>
        <begin position="133"/>
        <end position="469"/>
    </location>
</feature>
<evidence type="ECO:0000313" key="9">
    <source>
        <dbReference type="EMBL" id="CAD8444678.1"/>
    </source>
</evidence>
<comment type="subcellular location">
    <subcellularLocation>
        <location evidence="1">Mitochondrion outer membrane</location>
        <topology evidence="1">Multi-pass membrane protein</topology>
    </subcellularLocation>
    <subcellularLocation>
        <location evidence="7">Plastid</location>
        <location evidence="7">Chloroplast outer membrane</location>
    </subcellularLocation>
</comment>